<evidence type="ECO:0000259" key="2">
    <source>
        <dbReference type="Pfam" id="PF13635"/>
    </source>
</evidence>
<organism evidence="3 4">
    <name type="scientific">Candidatus Coprenecus stercoravium</name>
    <dbReference type="NCBI Taxonomy" id="2840735"/>
    <lineage>
        <taxon>Bacteria</taxon>
        <taxon>Pseudomonadati</taxon>
        <taxon>Bacteroidota</taxon>
        <taxon>Bacteroidia</taxon>
        <taxon>Bacteroidales</taxon>
        <taxon>Rikenellaceae</taxon>
        <taxon>Rikenellaceae incertae sedis</taxon>
        <taxon>Candidatus Coprenecus</taxon>
    </lineage>
</organism>
<evidence type="ECO:0000259" key="1">
    <source>
        <dbReference type="Pfam" id="PF13173"/>
    </source>
</evidence>
<feature type="domain" description="AAA" evidence="1">
    <location>
        <begin position="25"/>
        <end position="157"/>
    </location>
</feature>
<dbReference type="EMBL" id="DXAW01000008">
    <property type="protein sequence ID" value="HIZ84910.1"/>
    <property type="molecule type" value="Genomic_DNA"/>
</dbReference>
<dbReference type="Pfam" id="PF13173">
    <property type="entry name" value="AAA_14"/>
    <property type="match status" value="1"/>
</dbReference>
<gene>
    <name evidence="3" type="ORF">IAC04_00230</name>
</gene>
<proteinExistence type="predicted"/>
<dbReference type="Gene3D" id="3.40.50.300">
    <property type="entry name" value="P-loop containing nucleotide triphosphate hydrolases"/>
    <property type="match status" value="1"/>
</dbReference>
<sequence>MADITFKRKLYQRLLDWKRNRSGRTAVLVEGARRVGKSTLVEAFAKQEYRSYILVDFSKASTETFNLFNDISDLNYVFLRLQLIYNVRLYERESVIIFDEVQLQPLARQAIKHLVADGRYDYIETGSLLSIKKNVRNIVIPSEETKLRMNPMDYEEFRWAMGDTVTVPLLQKAFADRLPLKEAHRKLMRDFRLYMLVGGMPQAVSEYLETNNLSSVDVVKREILDLYFSDFHRIDPSGRVSMMFEAVPAELNRNSSRYRVSNAVKDARNDRMSEYLADLVSSMTVNISYNVSDPNIGLSQSKDMDSYKLFIADTGLFITLAFRDKAFTDNIIYQQLLSDKLATNLRYVYENVVAQMLRASGNELYYHTFPTDSGKHNYEIDFLLARHNKICPVEVKSSGYKAHASLDIFCDKFSSRILDKYLIYSKDLAKEQGLTCLPFYMTQFI</sequence>
<evidence type="ECO:0000313" key="3">
    <source>
        <dbReference type="EMBL" id="HIZ84910.1"/>
    </source>
</evidence>
<dbReference type="SUPFAM" id="SSF52540">
    <property type="entry name" value="P-loop containing nucleoside triphosphate hydrolases"/>
    <property type="match status" value="1"/>
</dbReference>
<evidence type="ECO:0000313" key="4">
    <source>
        <dbReference type="Proteomes" id="UP000824115"/>
    </source>
</evidence>
<protein>
    <submittedName>
        <fullName evidence="3">AAA family ATPase</fullName>
    </submittedName>
</protein>
<dbReference type="AlphaFoldDB" id="A0A9D2GPK9"/>
<name>A0A9D2GPK9_9BACT</name>
<dbReference type="Proteomes" id="UP000824115">
    <property type="component" value="Unassembled WGS sequence"/>
</dbReference>
<reference evidence="3" key="1">
    <citation type="journal article" date="2021" name="PeerJ">
        <title>Extensive microbial diversity within the chicken gut microbiome revealed by metagenomics and culture.</title>
        <authorList>
            <person name="Gilroy R."/>
            <person name="Ravi A."/>
            <person name="Getino M."/>
            <person name="Pursley I."/>
            <person name="Horton D.L."/>
            <person name="Alikhan N.F."/>
            <person name="Baker D."/>
            <person name="Gharbi K."/>
            <person name="Hall N."/>
            <person name="Watson M."/>
            <person name="Adriaenssens E.M."/>
            <person name="Foster-Nyarko E."/>
            <person name="Jarju S."/>
            <person name="Secka A."/>
            <person name="Antonio M."/>
            <person name="Oren A."/>
            <person name="Chaudhuri R.R."/>
            <person name="La Ragione R."/>
            <person name="Hildebrand F."/>
            <person name="Pallen M.J."/>
        </authorList>
    </citation>
    <scope>NUCLEOTIDE SEQUENCE</scope>
    <source>
        <strain evidence="3">Gambia16-554</strain>
    </source>
</reference>
<accession>A0A9D2GPK9</accession>
<comment type="caution">
    <text evidence="3">The sequence shown here is derived from an EMBL/GenBank/DDBJ whole genome shotgun (WGS) entry which is preliminary data.</text>
</comment>
<dbReference type="InterPro" id="IPR027417">
    <property type="entry name" value="P-loop_NTPase"/>
</dbReference>
<dbReference type="InterPro" id="IPR041682">
    <property type="entry name" value="AAA_14"/>
</dbReference>
<feature type="domain" description="DUF4143" evidence="2">
    <location>
        <begin position="229"/>
        <end position="398"/>
    </location>
</feature>
<dbReference type="Pfam" id="PF13635">
    <property type="entry name" value="DUF4143"/>
    <property type="match status" value="1"/>
</dbReference>
<dbReference type="InterPro" id="IPR025420">
    <property type="entry name" value="DUF4143"/>
</dbReference>
<reference evidence="3" key="2">
    <citation type="submission" date="2021-04" db="EMBL/GenBank/DDBJ databases">
        <authorList>
            <person name="Gilroy R."/>
        </authorList>
    </citation>
    <scope>NUCLEOTIDE SEQUENCE</scope>
    <source>
        <strain evidence="3">Gambia16-554</strain>
    </source>
</reference>
<dbReference type="PANTHER" id="PTHR33295">
    <property type="entry name" value="ATPASE"/>
    <property type="match status" value="1"/>
</dbReference>
<dbReference type="PANTHER" id="PTHR33295:SF7">
    <property type="entry name" value="ATPASE"/>
    <property type="match status" value="1"/>
</dbReference>